<dbReference type="Proteomes" id="UP000324897">
    <property type="component" value="Unassembled WGS sequence"/>
</dbReference>
<evidence type="ECO:0000313" key="3">
    <source>
        <dbReference type="EMBL" id="TVT98135.1"/>
    </source>
</evidence>
<dbReference type="OrthoDB" id="681975at2759"/>
<evidence type="ECO:0000256" key="1">
    <source>
        <dbReference type="SAM" id="Coils"/>
    </source>
</evidence>
<dbReference type="PANTHER" id="PTHR33499:SF43">
    <property type="entry name" value="TRANSPOSASE, PTTA_EN_SPM, PLANT"/>
    <property type="match status" value="1"/>
</dbReference>
<keyword evidence="1" id="KW-0175">Coiled coil</keyword>
<evidence type="ECO:0000256" key="2">
    <source>
        <dbReference type="SAM" id="MobiDB-lite"/>
    </source>
</evidence>
<comment type="caution">
    <text evidence="3">The sequence shown here is derived from an EMBL/GenBank/DDBJ whole genome shotgun (WGS) entry which is preliminary data.</text>
</comment>
<feature type="region of interest" description="Disordered" evidence="2">
    <location>
        <begin position="1"/>
        <end position="50"/>
    </location>
</feature>
<protein>
    <recommendedName>
        <fullName evidence="5">ATP synthase subunit-like protein</fullName>
    </recommendedName>
</protein>
<dbReference type="PANTHER" id="PTHR33499">
    <property type="entry name" value="OS12G0282400 PROTEIN-RELATED"/>
    <property type="match status" value="1"/>
</dbReference>
<proteinExistence type="predicted"/>
<keyword evidence="4" id="KW-1185">Reference proteome</keyword>
<feature type="compositionally biased region" description="Polar residues" evidence="2">
    <location>
        <begin position="1"/>
        <end position="17"/>
    </location>
</feature>
<dbReference type="Gramene" id="TVT98135">
    <property type="protein sequence ID" value="TVT98135"/>
    <property type="gene ID" value="EJB05_56567"/>
</dbReference>
<reference evidence="3 4" key="1">
    <citation type="journal article" date="2019" name="Sci. Rep.">
        <title>A high-quality genome of Eragrostis curvula grass provides insights into Poaceae evolution and supports new strategies to enhance forage quality.</title>
        <authorList>
            <person name="Carballo J."/>
            <person name="Santos B.A.C.M."/>
            <person name="Zappacosta D."/>
            <person name="Garbus I."/>
            <person name="Selva J.P."/>
            <person name="Gallo C.A."/>
            <person name="Diaz A."/>
            <person name="Albertini E."/>
            <person name="Caccamo M."/>
            <person name="Echenique V."/>
        </authorList>
    </citation>
    <scope>NUCLEOTIDE SEQUENCE [LARGE SCALE GENOMIC DNA]</scope>
    <source>
        <strain evidence="4">cv. Victoria</strain>
        <tissue evidence="3">Leaf</tissue>
    </source>
</reference>
<name>A0A5J9SIG7_9POAL</name>
<feature type="coiled-coil region" evidence="1">
    <location>
        <begin position="311"/>
        <end position="377"/>
    </location>
</feature>
<evidence type="ECO:0008006" key="5">
    <source>
        <dbReference type="Google" id="ProtNLM"/>
    </source>
</evidence>
<sequence length="402" mass="45330">MAPQTRRSSGQAVTANAAQGPASDLAMNGGHEHVAAEPNPGGHQQQRRGRGVTINERLAKLRARGTQLQIHFAPQFGKVCGRHASAFKSEVTVCIRQEAPLRVMKWREMDNAFPGSISAMWNFLRDKFPEISAEDYQIVMRQVERQYNVRRHRLYKTYCTTGQRPSDVAPEDWQWLIDNLWSNEKFLNRSRQNSQNRAQQEMKSLVGTKSIVQIAYELRDPATGEWPSAMDVWKAMYQKTDGTWSVPNGEEILTNLHDVAETEQERIASAAVPLAEHFALVLGRKPNHSRGVGVPAVNQGAQERHRLHAQAEIARQHADNAREHAAALEAEVQRLTQANMQLRDDMQSQREELASQRRTVEAQNADMERLMDQKLEERMNIALARIAAHTISAPNSTSGNTP</sequence>
<dbReference type="AlphaFoldDB" id="A0A5J9SIG7"/>
<dbReference type="Pfam" id="PF03004">
    <property type="entry name" value="Transposase_24"/>
    <property type="match status" value="1"/>
</dbReference>
<evidence type="ECO:0000313" key="4">
    <source>
        <dbReference type="Proteomes" id="UP000324897"/>
    </source>
</evidence>
<organism evidence="3 4">
    <name type="scientific">Eragrostis curvula</name>
    <name type="common">weeping love grass</name>
    <dbReference type="NCBI Taxonomy" id="38414"/>
    <lineage>
        <taxon>Eukaryota</taxon>
        <taxon>Viridiplantae</taxon>
        <taxon>Streptophyta</taxon>
        <taxon>Embryophyta</taxon>
        <taxon>Tracheophyta</taxon>
        <taxon>Spermatophyta</taxon>
        <taxon>Magnoliopsida</taxon>
        <taxon>Liliopsida</taxon>
        <taxon>Poales</taxon>
        <taxon>Poaceae</taxon>
        <taxon>PACMAD clade</taxon>
        <taxon>Chloridoideae</taxon>
        <taxon>Eragrostideae</taxon>
        <taxon>Eragrostidinae</taxon>
        <taxon>Eragrostis</taxon>
    </lineage>
</organism>
<gene>
    <name evidence="3" type="ORF">EJB05_56567</name>
</gene>
<dbReference type="EMBL" id="RWGY01000891">
    <property type="protein sequence ID" value="TVT98135.1"/>
    <property type="molecule type" value="Genomic_DNA"/>
</dbReference>
<dbReference type="InterPro" id="IPR004252">
    <property type="entry name" value="Probable_transposase_24"/>
</dbReference>
<accession>A0A5J9SIG7</accession>